<dbReference type="Proteomes" id="UP000789366">
    <property type="component" value="Unassembled WGS sequence"/>
</dbReference>
<evidence type="ECO:0000313" key="2">
    <source>
        <dbReference type="Proteomes" id="UP000789366"/>
    </source>
</evidence>
<protein>
    <submittedName>
        <fullName evidence="1">4275_t:CDS:1</fullName>
    </submittedName>
</protein>
<comment type="caution">
    <text evidence="1">The sequence shown here is derived from an EMBL/GenBank/DDBJ whole genome shotgun (WGS) entry which is preliminary data.</text>
</comment>
<feature type="non-terminal residue" evidence="1">
    <location>
        <position position="1"/>
    </location>
</feature>
<organism evidence="1 2">
    <name type="scientific">Cetraspora pellucida</name>
    <dbReference type="NCBI Taxonomy" id="1433469"/>
    <lineage>
        <taxon>Eukaryota</taxon>
        <taxon>Fungi</taxon>
        <taxon>Fungi incertae sedis</taxon>
        <taxon>Mucoromycota</taxon>
        <taxon>Glomeromycotina</taxon>
        <taxon>Glomeromycetes</taxon>
        <taxon>Diversisporales</taxon>
        <taxon>Gigasporaceae</taxon>
        <taxon>Cetraspora</taxon>
    </lineage>
</organism>
<evidence type="ECO:0000313" key="1">
    <source>
        <dbReference type="EMBL" id="CAG8781474.1"/>
    </source>
</evidence>
<accession>A0ACA9R866</accession>
<reference evidence="1" key="1">
    <citation type="submission" date="2021-06" db="EMBL/GenBank/DDBJ databases">
        <authorList>
            <person name="Kallberg Y."/>
            <person name="Tangrot J."/>
            <person name="Rosling A."/>
        </authorList>
    </citation>
    <scope>NUCLEOTIDE SEQUENCE</scope>
    <source>
        <strain evidence="1">28 12/20/2015</strain>
    </source>
</reference>
<keyword evidence="2" id="KW-1185">Reference proteome</keyword>
<name>A0ACA9R866_9GLOM</name>
<sequence>YLRDYPRCMPLFKYREVNTNNKRISNGDENVNKRIRITEENGESSSNTREEISQILIESDEEEINSQDFNDNSESNSVIDV</sequence>
<gene>
    <name evidence="1" type="ORF">SPELUC_LOCUS16447</name>
</gene>
<proteinExistence type="predicted"/>
<dbReference type="EMBL" id="CAJVPW010060969">
    <property type="protein sequence ID" value="CAG8781474.1"/>
    <property type="molecule type" value="Genomic_DNA"/>
</dbReference>